<sequence>MDAEIRLSPVVSHYADPLEILAGNDEINQSTDSNLLSNPRPTRLHYCCDYFINLFDQYLLGRNDEESFTNLRSLWLDRTISYSENLLRWIRSKINLKNLHSFHFTCLDDHLFAQVRNSSFENLSYLFGNSSRRFRQLSNGIPKHLRTLHMFFDSIDDLNDLIGPNAHQFYSLGVGFQCQIQNLHQFCSLFKNHQWTHLIQFNLNLQGIENIHFETIKYLLSSMFQLKYLTLIFSKQESIHQSELLYGFQWELFISETLIHLKKFYLKIPITEQSDNEINFYLNTFQSPWWINEKKWFMEYFPVENTFMTVPYFAPKIIDNSIVDSFFMMKRSELSYSNIREMKLHFDELNPIYLSIDHYYGRFCNVNRLSFNGHLTGNILINIRHLINMDKVEHFQFSSTIEHFHELAQFIQDMTNLSSLHIQCIHVLHIFNLISSPLASVRRLDLYGHQTKTRSLLLKRVRFLFPAVIHLTMEYHSRRLLRYVLNKLVYLEQIHFRLKDHDHVPNHHWIEQYTRLINHSFQSEVFNVNYKERIFVLWINQEKVNNQSIHHKCLIQ</sequence>
<comment type="caution">
    <text evidence="1">The sequence shown here is derived from an EMBL/GenBank/DDBJ whole genome shotgun (WGS) entry which is preliminary data.</text>
</comment>
<evidence type="ECO:0000313" key="3">
    <source>
        <dbReference type="Proteomes" id="UP000663891"/>
    </source>
</evidence>
<accession>A0A814A1S0</accession>
<evidence type="ECO:0000313" key="1">
    <source>
        <dbReference type="EMBL" id="CAF0908333.1"/>
    </source>
</evidence>
<gene>
    <name evidence="2" type="ORF">OKA104_LOCUS30690</name>
    <name evidence="1" type="ORF">VCS650_LOCUS9698</name>
</gene>
<dbReference type="OrthoDB" id="10009469at2759"/>
<dbReference type="Proteomes" id="UP000663891">
    <property type="component" value="Unassembled WGS sequence"/>
</dbReference>
<dbReference type="EMBL" id="CAJNON010000068">
    <property type="protein sequence ID" value="CAF0908333.1"/>
    <property type="molecule type" value="Genomic_DNA"/>
</dbReference>
<dbReference type="Proteomes" id="UP000663881">
    <property type="component" value="Unassembled WGS sequence"/>
</dbReference>
<organism evidence="1 3">
    <name type="scientific">Adineta steineri</name>
    <dbReference type="NCBI Taxonomy" id="433720"/>
    <lineage>
        <taxon>Eukaryota</taxon>
        <taxon>Metazoa</taxon>
        <taxon>Spiralia</taxon>
        <taxon>Gnathifera</taxon>
        <taxon>Rotifera</taxon>
        <taxon>Eurotatoria</taxon>
        <taxon>Bdelloidea</taxon>
        <taxon>Adinetida</taxon>
        <taxon>Adinetidae</taxon>
        <taxon>Adineta</taxon>
    </lineage>
</organism>
<dbReference type="EMBL" id="CAJOAY010003335">
    <property type="protein sequence ID" value="CAF4016357.1"/>
    <property type="molecule type" value="Genomic_DNA"/>
</dbReference>
<proteinExistence type="predicted"/>
<protein>
    <submittedName>
        <fullName evidence="1">Uncharacterized protein</fullName>
    </submittedName>
</protein>
<name>A0A814A1S0_9BILA</name>
<reference evidence="1" key="1">
    <citation type="submission" date="2021-02" db="EMBL/GenBank/DDBJ databases">
        <authorList>
            <person name="Nowell W R."/>
        </authorList>
    </citation>
    <scope>NUCLEOTIDE SEQUENCE</scope>
</reference>
<dbReference type="AlphaFoldDB" id="A0A814A1S0"/>
<evidence type="ECO:0000313" key="2">
    <source>
        <dbReference type="EMBL" id="CAF4016357.1"/>
    </source>
</evidence>